<gene>
    <name evidence="1" type="ORF">IIF7_11208</name>
</gene>
<comment type="caution">
    <text evidence="1">The sequence shown here is derived from an EMBL/GenBank/DDBJ whole genome shotgun (WGS) entry which is preliminary data.</text>
</comment>
<reference evidence="1 2" key="1">
    <citation type="submission" date="2013-04" db="EMBL/GenBank/DDBJ databases">
        <title>Zunongwangia sp. 22II14-10F7 Genome Sequencing.</title>
        <authorList>
            <person name="Lai Q."/>
            <person name="Shao Z."/>
        </authorList>
    </citation>
    <scope>NUCLEOTIDE SEQUENCE [LARGE SCALE GENOMIC DNA]</scope>
    <source>
        <strain evidence="1 2">22II14-10F7</strain>
    </source>
</reference>
<dbReference type="AlphaFoldDB" id="A0A1Y1T2Y9"/>
<sequence length="156" mass="17320">MSINTSYDILKIEVDKLIEDIIEVYENSGKKVTGEFPEGLQIDYSNNGNAVQLFGYGYLAGRPAGKMPPVQAIKEWVINKGLAASASAKASGLAWAIAKKIAENGTSDKSHLPIYEQVLTPQRMDEIIQKVSQFHVQLFVDEITVRIMSISQKYKK</sequence>
<dbReference type="RefSeq" id="WP_084841780.1">
    <property type="nucleotide sequence ID" value="NZ_ARYN01000009.1"/>
</dbReference>
<name>A0A1Y1T2Y9_9FLAO</name>
<dbReference type="Proteomes" id="UP000192746">
    <property type="component" value="Unassembled WGS sequence"/>
</dbReference>
<proteinExistence type="predicted"/>
<dbReference type="EMBL" id="ARYN01000009">
    <property type="protein sequence ID" value="ORL45386.1"/>
    <property type="molecule type" value="Genomic_DNA"/>
</dbReference>
<keyword evidence="2" id="KW-1185">Reference proteome</keyword>
<protein>
    <submittedName>
        <fullName evidence="1">Uncharacterized protein</fullName>
    </submittedName>
</protein>
<dbReference type="OrthoDB" id="1258601at2"/>
<organism evidence="1 2">
    <name type="scientific">Zunongwangia atlantica 22II14-10F7</name>
    <dbReference type="NCBI Taxonomy" id="1185767"/>
    <lineage>
        <taxon>Bacteria</taxon>
        <taxon>Pseudomonadati</taxon>
        <taxon>Bacteroidota</taxon>
        <taxon>Flavobacteriia</taxon>
        <taxon>Flavobacteriales</taxon>
        <taxon>Flavobacteriaceae</taxon>
        <taxon>Zunongwangia</taxon>
    </lineage>
</organism>
<evidence type="ECO:0000313" key="1">
    <source>
        <dbReference type="EMBL" id="ORL45386.1"/>
    </source>
</evidence>
<dbReference type="STRING" id="1185767.IIF7_11208"/>
<accession>A0A1Y1T2Y9</accession>
<evidence type="ECO:0000313" key="2">
    <source>
        <dbReference type="Proteomes" id="UP000192746"/>
    </source>
</evidence>